<feature type="region of interest" description="Disordered" evidence="1">
    <location>
        <begin position="39"/>
        <end position="66"/>
    </location>
</feature>
<sequence>MGLNVLKAWATEYSLNQHFMHHHNQHLEKGRRVVGGEGKIDPHNQLAGYHQGEEEGGGAQEDGEGKGVGGASIGWVVARDEGLRREARGKLVELHVVVVYWSSIRHHFGTKKEEVQGNYVAYLQLPSVNRSASFQFISWMESNGDLDIYVRQIIQ</sequence>
<dbReference type="Gramene" id="LPERR04G01650.1">
    <property type="protein sequence ID" value="LPERR04G01650.1"/>
    <property type="gene ID" value="LPERR04G01650"/>
</dbReference>
<reference evidence="2 3" key="1">
    <citation type="submission" date="2012-08" db="EMBL/GenBank/DDBJ databases">
        <title>Oryza genome evolution.</title>
        <authorList>
            <person name="Wing R.A."/>
        </authorList>
    </citation>
    <scope>NUCLEOTIDE SEQUENCE</scope>
</reference>
<dbReference type="HOGENOM" id="CLU_1698050_0_0_1"/>
<dbReference type="Proteomes" id="UP000032180">
    <property type="component" value="Chromosome 4"/>
</dbReference>
<dbReference type="AlphaFoldDB" id="A0A0D9W295"/>
<reference evidence="3" key="2">
    <citation type="submission" date="2013-12" db="EMBL/GenBank/DDBJ databases">
        <authorList>
            <person name="Yu Y."/>
            <person name="Lee S."/>
            <person name="de Baynast K."/>
            <person name="Wissotski M."/>
            <person name="Liu L."/>
            <person name="Talag J."/>
            <person name="Goicoechea J."/>
            <person name="Angelova A."/>
            <person name="Jetty R."/>
            <person name="Kudrna D."/>
            <person name="Golser W."/>
            <person name="Rivera L."/>
            <person name="Zhang J."/>
            <person name="Wing R."/>
        </authorList>
    </citation>
    <scope>NUCLEOTIDE SEQUENCE</scope>
</reference>
<reference evidence="2" key="3">
    <citation type="submission" date="2015-04" db="UniProtKB">
        <authorList>
            <consortium name="EnsemblPlants"/>
        </authorList>
    </citation>
    <scope>IDENTIFICATION</scope>
</reference>
<protein>
    <submittedName>
        <fullName evidence="2">Uncharacterized protein</fullName>
    </submittedName>
</protein>
<evidence type="ECO:0000256" key="1">
    <source>
        <dbReference type="SAM" id="MobiDB-lite"/>
    </source>
</evidence>
<dbReference type="EnsemblPlants" id="LPERR04G01650.1">
    <property type="protein sequence ID" value="LPERR04G01650.1"/>
    <property type="gene ID" value="LPERR04G01650"/>
</dbReference>
<proteinExistence type="predicted"/>
<organism evidence="2 3">
    <name type="scientific">Leersia perrieri</name>
    <dbReference type="NCBI Taxonomy" id="77586"/>
    <lineage>
        <taxon>Eukaryota</taxon>
        <taxon>Viridiplantae</taxon>
        <taxon>Streptophyta</taxon>
        <taxon>Embryophyta</taxon>
        <taxon>Tracheophyta</taxon>
        <taxon>Spermatophyta</taxon>
        <taxon>Magnoliopsida</taxon>
        <taxon>Liliopsida</taxon>
        <taxon>Poales</taxon>
        <taxon>Poaceae</taxon>
        <taxon>BOP clade</taxon>
        <taxon>Oryzoideae</taxon>
        <taxon>Oryzeae</taxon>
        <taxon>Oryzinae</taxon>
        <taxon>Leersia</taxon>
    </lineage>
</organism>
<accession>A0A0D9W295</accession>
<evidence type="ECO:0000313" key="2">
    <source>
        <dbReference type="EnsemblPlants" id="LPERR04G01650.1"/>
    </source>
</evidence>
<keyword evidence="3" id="KW-1185">Reference proteome</keyword>
<name>A0A0D9W295_9ORYZ</name>
<evidence type="ECO:0000313" key="3">
    <source>
        <dbReference type="Proteomes" id="UP000032180"/>
    </source>
</evidence>